<keyword evidence="3" id="KW-0597">Phosphoprotein</keyword>
<dbReference type="GO" id="GO:0016020">
    <property type="term" value="C:membrane"/>
    <property type="evidence" value="ECO:0007669"/>
    <property type="project" value="InterPro"/>
</dbReference>
<name>A0A291QD89_9ACTN</name>
<evidence type="ECO:0000259" key="12">
    <source>
        <dbReference type="Pfam" id="PF07730"/>
    </source>
</evidence>
<feature type="domain" description="Signal transduction histidine kinase subgroup 3 dimerisation and phosphoacceptor" evidence="12">
    <location>
        <begin position="199"/>
        <end position="262"/>
    </location>
</feature>
<feature type="transmembrane region" description="Helical" evidence="10">
    <location>
        <begin position="120"/>
        <end position="137"/>
    </location>
</feature>
<evidence type="ECO:0000256" key="10">
    <source>
        <dbReference type="SAM" id="Phobius"/>
    </source>
</evidence>
<evidence type="ECO:0000256" key="7">
    <source>
        <dbReference type="ARBA" id="ARBA00022840"/>
    </source>
</evidence>
<evidence type="ECO:0000256" key="4">
    <source>
        <dbReference type="ARBA" id="ARBA00022679"/>
    </source>
</evidence>
<keyword evidence="6 13" id="KW-0418">Kinase</keyword>
<dbReference type="PANTHER" id="PTHR24421">
    <property type="entry name" value="NITRATE/NITRITE SENSOR PROTEIN NARX-RELATED"/>
    <property type="match status" value="1"/>
</dbReference>
<dbReference type="EC" id="2.7.13.3" evidence="2"/>
<dbReference type="Pfam" id="PF07730">
    <property type="entry name" value="HisKA_3"/>
    <property type="match status" value="1"/>
</dbReference>
<evidence type="ECO:0000256" key="8">
    <source>
        <dbReference type="ARBA" id="ARBA00023012"/>
    </source>
</evidence>
<dbReference type="GO" id="GO:0046983">
    <property type="term" value="F:protein dimerization activity"/>
    <property type="evidence" value="ECO:0007669"/>
    <property type="project" value="InterPro"/>
</dbReference>
<evidence type="ECO:0000256" key="2">
    <source>
        <dbReference type="ARBA" id="ARBA00012438"/>
    </source>
</evidence>
<evidence type="ECO:0000256" key="9">
    <source>
        <dbReference type="SAM" id="MobiDB-lite"/>
    </source>
</evidence>
<sequence length="426" mass="45203">MRSATRRTIRRTTRRTTTRATRAAARAWASRTPAERTAITDVSIAAAVLLPSLVALPAGGTHLLGLRFATLLLAGVLLVARRRMPWLALLAASVATLLDYSSRLTMMAASYAVAVYQRRFRTFVLLLPVLLGILYSLDVPPDDRLDLDGLVAFTADVLLPALTGLAVRRQRSYGRAVRRGNRIVDGLIESTADLAVERERARLARDLHDGIGHQLSIAALYAGVLEQRAAGDERLTAPARTVQDACAGAAHQLSGVLGVLRGQGGTAERTDPRGSVTELVHSLRAAGVDVRFAKARGPAVPLPHETALTVFRIAQEALTNALKHAPGARVDVTLDEDGTGDTLTLRVVNGPARHPSWGAPSSGLGLRGMRERARACGATLATGPLPEGGFAVRLDVPVPDRPGDGPSGLPRDQSADTPAPNQGEKR</sequence>
<evidence type="ECO:0000313" key="13">
    <source>
        <dbReference type="EMBL" id="ATL29415.1"/>
    </source>
</evidence>
<dbReference type="RefSeq" id="WP_159072584.1">
    <property type="nucleotide sequence ID" value="NZ_CP022685.1"/>
</dbReference>
<keyword evidence="10" id="KW-0812">Transmembrane</keyword>
<comment type="catalytic activity">
    <reaction evidence="1">
        <text>ATP + protein L-histidine = ADP + protein N-phospho-L-histidine.</text>
        <dbReference type="EC" id="2.7.13.3"/>
    </reaction>
</comment>
<proteinExistence type="predicted"/>
<dbReference type="InterPro" id="IPR003594">
    <property type="entry name" value="HATPase_dom"/>
</dbReference>
<dbReference type="InterPro" id="IPR050482">
    <property type="entry name" value="Sensor_HK_TwoCompSys"/>
</dbReference>
<dbReference type="GO" id="GO:0000155">
    <property type="term" value="F:phosphorelay sensor kinase activity"/>
    <property type="evidence" value="ECO:0007669"/>
    <property type="project" value="InterPro"/>
</dbReference>
<protein>
    <recommendedName>
        <fullName evidence="2">histidine kinase</fullName>
        <ecNumber evidence="2">2.7.13.3</ecNumber>
    </recommendedName>
</protein>
<feature type="transmembrane region" description="Helical" evidence="10">
    <location>
        <begin position="149"/>
        <end position="167"/>
    </location>
</feature>
<organism evidence="13 14">
    <name type="scientific">Streptomyces formicae</name>
    <dbReference type="NCBI Taxonomy" id="1616117"/>
    <lineage>
        <taxon>Bacteria</taxon>
        <taxon>Bacillati</taxon>
        <taxon>Actinomycetota</taxon>
        <taxon>Actinomycetes</taxon>
        <taxon>Kitasatosporales</taxon>
        <taxon>Streptomycetaceae</taxon>
        <taxon>Streptomyces</taxon>
    </lineage>
</organism>
<dbReference type="Pfam" id="PF02518">
    <property type="entry name" value="HATPase_c"/>
    <property type="match status" value="1"/>
</dbReference>
<feature type="domain" description="Histidine kinase/HSP90-like ATPase" evidence="11">
    <location>
        <begin position="309"/>
        <end position="399"/>
    </location>
</feature>
<keyword evidence="7" id="KW-0067">ATP-binding</keyword>
<evidence type="ECO:0000256" key="5">
    <source>
        <dbReference type="ARBA" id="ARBA00022741"/>
    </source>
</evidence>
<reference evidence="13 14" key="1">
    <citation type="submission" date="2017-08" db="EMBL/GenBank/DDBJ databases">
        <title>Complete Genome Sequence of Streptomyces formicae KY5, the formicamycin producer.</title>
        <authorList>
            <person name="Holmes N.A."/>
            <person name="Devine R."/>
            <person name="Qin Z."/>
            <person name="Seipke R.F."/>
            <person name="Wilkinson B."/>
            <person name="Hutchings M.I."/>
        </authorList>
    </citation>
    <scope>NUCLEOTIDE SEQUENCE [LARGE SCALE GENOMIC DNA]</scope>
    <source>
        <strain evidence="13 14">KY5</strain>
    </source>
</reference>
<keyword evidence="10" id="KW-0472">Membrane</keyword>
<dbReference type="InterPro" id="IPR011712">
    <property type="entry name" value="Sig_transdc_His_kin_sub3_dim/P"/>
</dbReference>
<dbReference type="KEGG" id="sfk:KY5_4397c"/>
<keyword evidence="10" id="KW-1133">Transmembrane helix</keyword>
<feature type="transmembrane region" description="Helical" evidence="10">
    <location>
        <begin position="38"/>
        <end position="56"/>
    </location>
</feature>
<dbReference type="Gene3D" id="3.30.565.10">
    <property type="entry name" value="Histidine kinase-like ATPase, C-terminal domain"/>
    <property type="match status" value="1"/>
</dbReference>
<keyword evidence="4" id="KW-0808">Transferase</keyword>
<dbReference type="GO" id="GO:0005524">
    <property type="term" value="F:ATP binding"/>
    <property type="evidence" value="ECO:0007669"/>
    <property type="project" value="UniProtKB-KW"/>
</dbReference>
<evidence type="ECO:0000256" key="1">
    <source>
        <dbReference type="ARBA" id="ARBA00000085"/>
    </source>
</evidence>
<accession>A0A291QD89</accession>
<evidence type="ECO:0000313" key="14">
    <source>
        <dbReference type="Proteomes" id="UP000221011"/>
    </source>
</evidence>
<evidence type="ECO:0000259" key="11">
    <source>
        <dbReference type="Pfam" id="PF02518"/>
    </source>
</evidence>
<feature type="region of interest" description="Disordered" evidence="9">
    <location>
        <begin position="386"/>
        <end position="426"/>
    </location>
</feature>
<keyword evidence="8" id="KW-0902">Two-component regulatory system</keyword>
<dbReference type="CDD" id="cd16917">
    <property type="entry name" value="HATPase_UhpB-NarQ-NarX-like"/>
    <property type="match status" value="1"/>
</dbReference>
<dbReference type="SUPFAM" id="SSF55874">
    <property type="entry name" value="ATPase domain of HSP90 chaperone/DNA topoisomerase II/histidine kinase"/>
    <property type="match status" value="1"/>
</dbReference>
<dbReference type="InterPro" id="IPR036890">
    <property type="entry name" value="HATPase_C_sf"/>
</dbReference>
<keyword evidence="5" id="KW-0547">Nucleotide-binding</keyword>
<keyword evidence="14" id="KW-1185">Reference proteome</keyword>
<dbReference type="PANTHER" id="PTHR24421:SF10">
    <property type="entry name" value="NITRATE_NITRITE SENSOR PROTEIN NARQ"/>
    <property type="match status" value="1"/>
</dbReference>
<dbReference type="Gene3D" id="1.20.5.1930">
    <property type="match status" value="1"/>
</dbReference>
<gene>
    <name evidence="13" type="ORF">KY5_4397c</name>
</gene>
<evidence type="ECO:0000256" key="3">
    <source>
        <dbReference type="ARBA" id="ARBA00022553"/>
    </source>
</evidence>
<dbReference type="AlphaFoldDB" id="A0A291QD89"/>
<dbReference type="EMBL" id="CP022685">
    <property type="protein sequence ID" value="ATL29415.1"/>
    <property type="molecule type" value="Genomic_DNA"/>
</dbReference>
<evidence type="ECO:0000256" key="6">
    <source>
        <dbReference type="ARBA" id="ARBA00022777"/>
    </source>
</evidence>
<dbReference type="Proteomes" id="UP000221011">
    <property type="component" value="Chromosome"/>
</dbReference>